<feature type="domain" description="Death" evidence="11">
    <location>
        <begin position="1359"/>
        <end position="1443"/>
    </location>
</feature>
<protein>
    <submittedName>
        <fullName evidence="14">Ankyrin-2-like</fullName>
    </submittedName>
</protein>
<dbReference type="Proteomes" id="UP000515129">
    <property type="component" value="Unplaced"/>
</dbReference>
<feature type="compositionally biased region" description="Basic residues" evidence="10">
    <location>
        <begin position="1164"/>
        <end position="1175"/>
    </location>
</feature>
<evidence type="ECO:0000256" key="4">
    <source>
        <dbReference type="ARBA" id="ARBA00022553"/>
    </source>
</evidence>
<dbReference type="Pfam" id="PF17809">
    <property type="entry name" value="UPA_2"/>
    <property type="match status" value="1"/>
</dbReference>
<dbReference type="SUPFAM" id="SSF47986">
    <property type="entry name" value="DEATH domain"/>
    <property type="match status" value="1"/>
</dbReference>
<dbReference type="Gene3D" id="2.60.40.2660">
    <property type="match status" value="1"/>
</dbReference>
<reference evidence="14" key="1">
    <citation type="submission" date="2025-08" db="UniProtKB">
        <authorList>
            <consortium name="RefSeq"/>
        </authorList>
    </citation>
    <scope>IDENTIFICATION</scope>
    <source>
        <strain evidence="14">Wakin</strain>
        <tissue evidence="14">Muscle</tissue>
    </source>
</reference>
<dbReference type="FunFam" id="2.60.40.2660:FF:000001">
    <property type="entry name" value="Ankyrin-3 isoform 2"/>
    <property type="match status" value="1"/>
</dbReference>
<dbReference type="InterPro" id="IPR002110">
    <property type="entry name" value="Ankyrin_rpt"/>
</dbReference>
<keyword evidence="13" id="KW-1185">Reference proteome</keyword>
<dbReference type="Gene3D" id="2.60.220.30">
    <property type="match status" value="2"/>
</dbReference>
<dbReference type="PROSITE" id="PS50017">
    <property type="entry name" value="DEATH_DOMAIN"/>
    <property type="match status" value="1"/>
</dbReference>
<dbReference type="Pfam" id="PF12796">
    <property type="entry name" value="Ank_2"/>
    <property type="match status" value="1"/>
</dbReference>
<dbReference type="PANTHER" id="PTHR24123">
    <property type="entry name" value="ANKYRIN REPEAT-CONTAINING"/>
    <property type="match status" value="1"/>
</dbReference>
<evidence type="ECO:0000313" key="14">
    <source>
        <dbReference type="RefSeq" id="XP_026119753.1"/>
    </source>
</evidence>
<feature type="compositionally biased region" description="Low complexity" evidence="10">
    <location>
        <begin position="895"/>
        <end position="906"/>
    </location>
</feature>
<dbReference type="InterPro" id="IPR051165">
    <property type="entry name" value="Multifunctional_ANK_Repeat"/>
</dbReference>
<evidence type="ECO:0000256" key="5">
    <source>
        <dbReference type="ARBA" id="ARBA00022737"/>
    </source>
</evidence>
<dbReference type="SMART" id="SM00218">
    <property type="entry name" value="ZU5"/>
    <property type="match status" value="1"/>
</dbReference>
<dbReference type="InterPro" id="IPR000906">
    <property type="entry name" value="ZU5_dom"/>
</dbReference>
<dbReference type="InterPro" id="IPR000488">
    <property type="entry name" value="Death_dom"/>
</dbReference>
<keyword evidence="3" id="KW-0963">Cytoplasm</keyword>
<evidence type="ECO:0000256" key="10">
    <source>
        <dbReference type="SAM" id="MobiDB-lite"/>
    </source>
</evidence>
<feature type="domain" description="ZU5" evidence="12">
    <location>
        <begin position="179"/>
        <end position="334"/>
    </location>
</feature>
<dbReference type="GeneID" id="113098911"/>
<evidence type="ECO:0000256" key="3">
    <source>
        <dbReference type="ARBA" id="ARBA00022490"/>
    </source>
</evidence>
<evidence type="ECO:0000256" key="1">
    <source>
        <dbReference type="ARBA" id="ARBA00004245"/>
    </source>
</evidence>
<dbReference type="PANTHER" id="PTHR24123:SF49">
    <property type="entry name" value="ANKYRIN-2-LIKE ISOFORM X1"/>
    <property type="match status" value="1"/>
</dbReference>
<dbReference type="GO" id="GO:0007165">
    <property type="term" value="P:signal transduction"/>
    <property type="evidence" value="ECO:0007669"/>
    <property type="project" value="InterPro"/>
</dbReference>
<dbReference type="PROSITE" id="PS50088">
    <property type="entry name" value="ANK_REPEAT"/>
    <property type="match status" value="1"/>
</dbReference>
<evidence type="ECO:0000256" key="9">
    <source>
        <dbReference type="PROSITE-ProRule" id="PRU00023"/>
    </source>
</evidence>
<dbReference type="SUPFAM" id="SSF48403">
    <property type="entry name" value="Ankyrin repeat"/>
    <property type="match status" value="1"/>
</dbReference>
<proteinExistence type="predicted"/>
<dbReference type="Gene3D" id="1.25.40.20">
    <property type="entry name" value="Ankyrin repeat-containing domain"/>
    <property type="match status" value="1"/>
</dbReference>
<evidence type="ECO:0000259" key="12">
    <source>
        <dbReference type="PROSITE" id="PS51145"/>
    </source>
</evidence>
<keyword evidence="4" id="KW-0597">Phosphoprotein</keyword>
<feature type="repeat" description="ANK" evidence="9">
    <location>
        <begin position="18"/>
        <end position="50"/>
    </location>
</feature>
<dbReference type="PROSITE" id="PS51145">
    <property type="entry name" value="ZU5"/>
    <property type="match status" value="2"/>
</dbReference>
<evidence type="ECO:0000256" key="2">
    <source>
        <dbReference type="ARBA" id="ARBA00004370"/>
    </source>
</evidence>
<dbReference type="GO" id="GO:0016020">
    <property type="term" value="C:membrane"/>
    <property type="evidence" value="ECO:0007669"/>
    <property type="project" value="UniProtKB-SubCell"/>
</dbReference>
<feature type="compositionally biased region" description="Polar residues" evidence="10">
    <location>
        <begin position="1241"/>
        <end position="1257"/>
    </location>
</feature>
<dbReference type="FunFam" id="2.60.220.30:FF:000002">
    <property type="entry name" value="Ankyrin-3 isoform 2"/>
    <property type="match status" value="1"/>
</dbReference>
<keyword evidence="5" id="KW-0677">Repeat</keyword>
<feature type="region of interest" description="Disordered" evidence="10">
    <location>
        <begin position="818"/>
        <end position="863"/>
    </location>
</feature>
<keyword evidence="8" id="KW-0206">Cytoskeleton</keyword>
<sequence length="1563" mass="173930">MVNFLLKSGASVNAKTKNGYTPLHQAAQQGNTHIISVLLQHGANPNAITVNGNTALAIARRLGYISVVDTLRVLTEEIIATTTTVTEKHKLNVPETMTEVLDVSDEEVLSINCMFFFSLDRSYTTTYQSYFPVKHYGMMGDMVYSNKVSSLENEKDSYSWEMENLDNIALSSSPAHSGFLVSFMVDARGGAMRGCRHNGLRLIIPPRKCSAPTRVTCRLVKRHRLATMPLMVEGDGLASRLIEVGPSGAYFLGPVIVEIPHFAALRGKERELVILRSETGESWKEHHCEFTGEELNQILNGMNEGLDPPEELERKRICRIITRDFPQYFAVVSRVKQDSNLIGPEGGILSSTVVPQVQTVFPEGALTKRIRVGLQAQPMSVDVVRKNLGNKATFSPIVTLEPRRRKFHKPITMTIPVPKSSTDPILGGFEGGDTPTLRLLCSITGGTTPAQWEDITGNTPLTFTNDCVSFTTNVSARFWLIDCRPVQESVNFATQVYREIICVPYMAKFVIFAKTHDPIEARLRCFCLTDDKIHKTLEQEENFTEVARSRDVEVLEGKPIYVVCFGNLVPLTKSGQHHIFSFYAFKENGLALLIKIRDNSQEPCGRLSFTKEPRSYRTLTHNAICNINITLPAYSKDSDSDQEPDEEKSRILEKCKMSNLIKICCLAPDTFPLNLLTENVSVCRDLLPENDTENSAFDDRFDRVRHEALVDSPNASLTDLEGPLSSEEKCKQEDMAATPETSPGSLSLSPKKTTQPLLVKTSKPVAVTLKAKTSKVSVSFSTEMKTTNDQASDVTVHHPLSSKEVDEPIKIEQHSVITGPLTTSNPPEIPPDSCDDDSCEQTSLMTSSVKSPFSPDTPSSVENSMQEEDDAFAARFKEEEQKILGLGVDQHSQGATPDTTPALTPTEEGTPTSEQNPFLFQEGKLFEMTRSGAIDMTKRSYEEEGFAFYQIDQPTVEVIAEEGGNEAVRTSGDAEIEIGCDPSLQIKAEEDEDLLKEAADLSVHAPASDNLASATKSDFSDSKTPTKISALTKTLEKDETILEIKSDKVMSEKHFVSGPGSSDIDIANVQTAVSKVTISVCSQQDQEYSDSSPDDQHSVIEQTQSPEKTESHSKLVFNRYNAASLSSMRRKDMSTSKEEEKPKSRIPVKASSLRSECVELAKEKKSKLPMKPQSRRKSEKDTGPSIASNLTKSPKAKSFCESNSTKKTAKKDQNHPTSTDLSITTKKLPSRLPIRGKPAQPVQTSTPTKQKKVQQTDTNKPSILFFKDVSQKADHKVVDRLAQAEKDKQEAVALSDNESISINASILESEPFTYFQMPFPEDFLVIRPRWDNPVETQMERIPADRIQSQVDRQDEADRKEECLSIIADHLGFSWSELARELEFSEVQINHLRNENPNSLQVQSHALIRLWKGKEGKNTTENTLMRTLTKINRMDIVHLIESKIIQSSQDQSSHTYAEIEQTVSLDHREGFSALQDDMDRPRPGWRAEVTQKGLELGPLVGSVEDLSCNVSFLDDSKEKRLLKDKEMDSEVVGVSAHSFFDMVGLRQPFSAVIKKDDEQIKDTL</sequence>
<feature type="region of interest" description="Disordered" evidence="10">
    <location>
        <begin position="889"/>
        <end position="916"/>
    </location>
</feature>
<dbReference type="RefSeq" id="XP_026119753.1">
    <property type="nucleotide sequence ID" value="XM_026263968.1"/>
</dbReference>
<dbReference type="Pfam" id="PF00531">
    <property type="entry name" value="Death"/>
    <property type="match status" value="1"/>
</dbReference>
<evidence type="ECO:0000256" key="8">
    <source>
        <dbReference type="ARBA" id="ARBA00023212"/>
    </source>
</evidence>
<dbReference type="PROSITE" id="PS50297">
    <property type="entry name" value="ANK_REP_REGION"/>
    <property type="match status" value="1"/>
</dbReference>
<dbReference type="KEGG" id="caua:113098911"/>
<feature type="compositionally biased region" description="Polar residues" evidence="10">
    <location>
        <begin position="739"/>
        <end position="752"/>
    </location>
</feature>
<evidence type="ECO:0000256" key="7">
    <source>
        <dbReference type="ARBA" id="ARBA00023136"/>
    </source>
</evidence>
<feature type="domain" description="ZU5" evidence="12">
    <location>
        <begin position="336"/>
        <end position="484"/>
    </location>
</feature>
<dbReference type="InterPro" id="IPR040745">
    <property type="entry name" value="Ankyrin_UPA"/>
</dbReference>
<name>A0A6P6PF94_CARAU</name>
<dbReference type="InterPro" id="IPR011029">
    <property type="entry name" value="DEATH-like_dom_sf"/>
</dbReference>
<feature type="region of interest" description="Disordered" evidence="10">
    <location>
        <begin position="1084"/>
        <end position="1257"/>
    </location>
</feature>
<organism evidence="13 14">
    <name type="scientific">Carassius auratus</name>
    <name type="common">Goldfish</name>
    <dbReference type="NCBI Taxonomy" id="7957"/>
    <lineage>
        <taxon>Eukaryota</taxon>
        <taxon>Metazoa</taxon>
        <taxon>Chordata</taxon>
        <taxon>Craniata</taxon>
        <taxon>Vertebrata</taxon>
        <taxon>Euteleostomi</taxon>
        <taxon>Actinopterygii</taxon>
        <taxon>Neopterygii</taxon>
        <taxon>Teleostei</taxon>
        <taxon>Ostariophysi</taxon>
        <taxon>Cypriniformes</taxon>
        <taxon>Cyprinidae</taxon>
        <taxon>Cyprininae</taxon>
        <taxon>Carassius</taxon>
    </lineage>
</organism>
<feature type="compositionally biased region" description="Basic and acidic residues" evidence="10">
    <location>
        <begin position="1129"/>
        <end position="1143"/>
    </location>
</feature>
<evidence type="ECO:0000256" key="6">
    <source>
        <dbReference type="ARBA" id="ARBA00023043"/>
    </source>
</evidence>
<dbReference type="Pfam" id="PF00791">
    <property type="entry name" value="ZU5"/>
    <property type="match status" value="2"/>
</dbReference>
<gene>
    <name evidence="14" type="primary">LOC113098911</name>
</gene>
<dbReference type="InterPro" id="IPR036770">
    <property type="entry name" value="Ankyrin_rpt-contain_sf"/>
</dbReference>
<comment type="subcellular location">
    <subcellularLocation>
        <location evidence="1">Cytoplasm</location>
        <location evidence="1">Cytoskeleton</location>
    </subcellularLocation>
    <subcellularLocation>
        <location evidence="2">Membrane</location>
    </subcellularLocation>
</comment>
<accession>A0A6P6PF94</accession>
<dbReference type="OrthoDB" id="20872at2759"/>
<dbReference type="FunFam" id="2.60.220.30:FF:000001">
    <property type="entry name" value="Ankyrin-3 isoform 2"/>
    <property type="match status" value="1"/>
</dbReference>
<keyword evidence="6 9" id="KW-0040">ANK repeat</keyword>
<feature type="compositionally biased region" description="Polar residues" evidence="10">
    <location>
        <begin position="907"/>
        <end position="916"/>
    </location>
</feature>
<dbReference type="FunFam" id="1.10.533.10:FF:000002">
    <property type="entry name" value="Ankyrin-3 isoform 2"/>
    <property type="match status" value="1"/>
</dbReference>
<evidence type="ECO:0000313" key="13">
    <source>
        <dbReference type="Proteomes" id="UP000515129"/>
    </source>
</evidence>
<dbReference type="GO" id="GO:0005856">
    <property type="term" value="C:cytoskeleton"/>
    <property type="evidence" value="ECO:0007669"/>
    <property type="project" value="UniProtKB-SubCell"/>
</dbReference>
<dbReference type="SMART" id="SM00248">
    <property type="entry name" value="ANK"/>
    <property type="match status" value="2"/>
</dbReference>
<feature type="region of interest" description="Disordered" evidence="10">
    <location>
        <begin position="712"/>
        <end position="752"/>
    </location>
</feature>
<evidence type="ECO:0000259" key="11">
    <source>
        <dbReference type="PROSITE" id="PS50017"/>
    </source>
</evidence>
<dbReference type="SMART" id="SM00005">
    <property type="entry name" value="DEATH"/>
    <property type="match status" value="1"/>
</dbReference>
<dbReference type="Gene3D" id="1.10.533.10">
    <property type="entry name" value="Death Domain, Fas"/>
    <property type="match status" value="1"/>
</dbReference>
<keyword evidence="7" id="KW-0472">Membrane</keyword>
<feature type="compositionally biased region" description="Polar residues" evidence="10">
    <location>
        <begin position="840"/>
        <end position="863"/>
    </location>
</feature>
<feature type="compositionally biased region" description="Polar residues" evidence="10">
    <location>
        <begin position="1215"/>
        <end position="1227"/>
    </location>
</feature>